<dbReference type="InterPro" id="IPR026278">
    <property type="entry name" value="KhtT"/>
</dbReference>
<dbReference type="AlphaFoldDB" id="A0A1V4SRI7"/>
<evidence type="ECO:0000313" key="3">
    <source>
        <dbReference type="Proteomes" id="UP000191554"/>
    </source>
</evidence>
<comment type="caution">
    <text evidence="2">The sequence shown here is derived from an EMBL/GenBank/DDBJ whole genome shotgun (WGS) entry which is preliminary data.</text>
</comment>
<feature type="domain" description="RCK C-terminal" evidence="1">
    <location>
        <begin position="76"/>
        <end position="161"/>
    </location>
</feature>
<gene>
    <name evidence="2" type="primary">khtT</name>
    <name evidence="2" type="ORF">CLHUN_03100</name>
</gene>
<dbReference type="Gene3D" id="3.30.70.1450">
    <property type="entry name" value="Regulator of K+ conductance, C-terminal domain"/>
    <property type="match status" value="1"/>
</dbReference>
<dbReference type="InterPro" id="IPR036721">
    <property type="entry name" value="RCK_C_sf"/>
</dbReference>
<organism evidence="2 3">
    <name type="scientific">Ruminiclostridium hungatei</name>
    <name type="common">Clostridium hungatei</name>
    <dbReference type="NCBI Taxonomy" id="48256"/>
    <lineage>
        <taxon>Bacteria</taxon>
        <taxon>Bacillati</taxon>
        <taxon>Bacillota</taxon>
        <taxon>Clostridia</taxon>
        <taxon>Eubacteriales</taxon>
        <taxon>Oscillospiraceae</taxon>
        <taxon>Ruminiclostridium</taxon>
    </lineage>
</organism>
<name>A0A1V4SRI7_RUMHU</name>
<dbReference type="InterPro" id="IPR058776">
    <property type="entry name" value="KhtT-like_N"/>
</dbReference>
<dbReference type="InterPro" id="IPR006037">
    <property type="entry name" value="RCK_C"/>
</dbReference>
<keyword evidence="3" id="KW-1185">Reference proteome</keyword>
<dbReference type="GO" id="GO:0006813">
    <property type="term" value="P:potassium ion transport"/>
    <property type="evidence" value="ECO:0007669"/>
    <property type="project" value="InterPro"/>
</dbReference>
<dbReference type="Pfam" id="PF25991">
    <property type="entry name" value="KhtT_N"/>
    <property type="match status" value="1"/>
</dbReference>
<dbReference type="EMBL" id="MZGX01000002">
    <property type="protein sequence ID" value="OPX45837.1"/>
    <property type="molecule type" value="Genomic_DNA"/>
</dbReference>
<dbReference type="GO" id="GO:0008324">
    <property type="term" value="F:monoatomic cation transmembrane transporter activity"/>
    <property type="evidence" value="ECO:0007669"/>
    <property type="project" value="InterPro"/>
</dbReference>
<protein>
    <submittedName>
        <fullName evidence="2">K(+)/H(+) antiporter subunit KhtT</fullName>
    </submittedName>
</protein>
<dbReference type="PIRSF" id="PIRSF005028">
    <property type="entry name" value="KhtT"/>
    <property type="match status" value="1"/>
</dbReference>
<dbReference type="SUPFAM" id="SSF116726">
    <property type="entry name" value="TrkA C-terminal domain-like"/>
    <property type="match status" value="1"/>
</dbReference>
<reference evidence="2 3" key="1">
    <citation type="submission" date="2017-03" db="EMBL/GenBank/DDBJ databases">
        <title>Genome sequence of Clostridium hungatei DSM 14427.</title>
        <authorList>
            <person name="Poehlein A."/>
            <person name="Daniel R."/>
        </authorList>
    </citation>
    <scope>NUCLEOTIDE SEQUENCE [LARGE SCALE GENOMIC DNA]</scope>
    <source>
        <strain evidence="2 3">DSM 14427</strain>
    </source>
</reference>
<sequence length="164" mass="18470">MTIRESDLPNIGRKFEVEVREGNKLVIVVHDDGRRELYHFYHDQPEDSVSMITLDDNEARYVAAIIGGLAYKPRALETVDVALDDLIIEWYKIETGSYCVGKSIGEMQVRKKTGASIIAAVEKGHGKHINPGVDYKFLPESTIVVIGERKHLKVLKNYLFGGQI</sequence>
<evidence type="ECO:0000259" key="1">
    <source>
        <dbReference type="PROSITE" id="PS51202"/>
    </source>
</evidence>
<evidence type="ECO:0000313" key="2">
    <source>
        <dbReference type="EMBL" id="OPX45837.1"/>
    </source>
</evidence>
<dbReference type="RefSeq" id="WP_165755620.1">
    <property type="nucleotide sequence ID" value="NZ_MZGX01000002.1"/>
</dbReference>
<dbReference type="Pfam" id="PF02080">
    <property type="entry name" value="TrkA_C"/>
    <property type="match status" value="1"/>
</dbReference>
<dbReference type="PROSITE" id="PS51202">
    <property type="entry name" value="RCK_C"/>
    <property type="match status" value="1"/>
</dbReference>
<dbReference type="Proteomes" id="UP000191554">
    <property type="component" value="Unassembled WGS sequence"/>
</dbReference>
<accession>A0A1V4SRI7</accession>
<dbReference type="STRING" id="48256.CLHUN_03100"/>
<proteinExistence type="predicted"/>